<dbReference type="eggNOG" id="ENOG5032DHS">
    <property type="taxonomic scope" value="Bacteria"/>
</dbReference>
<dbReference type="EMBL" id="AJAQ01000050">
    <property type="protein sequence ID" value="EOH86490.1"/>
    <property type="molecule type" value="Genomic_DNA"/>
</dbReference>
<accession>R2RT63</accession>
<name>R2RT63_9ENTE</name>
<dbReference type="RefSeq" id="WP_010759862.1">
    <property type="nucleotide sequence ID" value="NZ_KB946312.1"/>
</dbReference>
<organism evidence="1 2">
    <name type="scientific">Enterococcus pallens ATCC BAA-351</name>
    <dbReference type="NCBI Taxonomy" id="1158607"/>
    <lineage>
        <taxon>Bacteria</taxon>
        <taxon>Bacillati</taxon>
        <taxon>Bacillota</taxon>
        <taxon>Bacilli</taxon>
        <taxon>Lactobacillales</taxon>
        <taxon>Enterococcaceae</taxon>
        <taxon>Enterococcus</taxon>
    </lineage>
</organism>
<dbReference type="Proteomes" id="UP000013782">
    <property type="component" value="Unassembled WGS sequence"/>
</dbReference>
<dbReference type="HOGENOM" id="CLU_094517_0_0_9"/>
<protein>
    <submittedName>
        <fullName evidence="1">Uncharacterized protein</fullName>
    </submittedName>
</protein>
<sequence>MQKETSPEEFVGANSLLLDCEKDPDVWQGLLSQAEPYVPQENQPLSFVLPVPEQNVSMIFYQDTHYYYPKQTFTTLKIYEKAHNFLDYSVLTKVLRRFNCFGHYRMPMVSFTSVLFPLGKPNHTAWINPFEILELKEEGPFTWIYFCNGPAIKVPLTSQTIRNYTENALVILATVARDHFSTGMIGPVSPLSVLGIPDTPFARSLSQRPKLQKFPLPLRLLKEAYEKELALQTILRFGYQSGLEHWNHQTFYDLFDQ</sequence>
<gene>
    <name evidence="1" type="ORF">UAU_04930</name>
</gene>
<keyword evidence="2" id="KW-1185">Reference proteome</keyword>
<proteinExistence type="predicted"/>
<dbReference type="OrthoDB" id="2193581at2"/>
<dbReference type="AlphaFoldDB" id="R2RT63"/>
<dbReference type="PATRIC" id="fig|1158607.3.peg.4916"/>
<reference evidence="1 2" key="1">
    <citation type="submission" date="2013-02" db="EMBL/GenBank/DDBJ databases">
        <title>The Genome Sequence of Enterococcus pallens BAA-351.</title>
        <authorList>
            <consortium name="The Broad Institute Genome Sequencing Platform"/>
            <consortium name="The Broad Institute Genome Sequencing Center for Infectious Disease"/>
            <person name="Earl A.M."/>
            <person name="Gilmore M.S."/>
            <person name="Lebreton F."/>
            <person name="Walker B."/>
            <person name="Young S.K."/>
            <person name="Zeng Q."/>
            <person name="Gargeya S."/>
            <person name="Fitzgerald M."/>
            <person name="Haas B."/>
            <person name="Abouelleil A."/>
            <person name="Alvarado L."/>
            <person name="Arachchi H.M."/>
            <person name="Berlin A.M."/>
            <person name="Chapman S.B."/>
            <person name="Dewar J."/>
            <person name="Goldberg J."/>
            <person name="Griggs A."/>
            <person name="Gujja S."/>
            <person name="Hansen M."/>
            <person name="Howarth C."/>
            <person name="Imamovic A."/>
            <person name="Larimer J."/>
            <person name="McCowan C."/>
            <person name="Murphy C."/>
            <person name="Neiman D."/>
            <person name="Pearson M."/>
            <person name="Priest M."/>
            <person name="Roberts A."/>
            <person name="Saif S."/>
            <person name="Shea T."/>
            <person name="Sisk P."/>
            <person name="Sykes S."/>
            <person name="Wortman J."/>
            <person name="Nusbaum C."/>
            <person name="Birren B."/>
        </authorList>
    </citation>
    <scope>NUCLEOTIDE SEQUENCE [LARGE SCALE GENOMIC DNA]</scope>
    <source>
        <strain evidence="1 2">ATCC BAA-351</strain>
    </source>
</reference>
<evidence type="ECO:0000313" key="2">
    <source>
        <dbReference type="Proteomes" id="UP000013782"/>
    </source>
</evidence>
<comment type="caution">
    <text evidence="1">The sequence shown here is derived from an EMBL/GenBank/DDBJ whole genome shotgun (WGS) entry which is preliminary data.</text>
</comment>
<evidence type="ECO:0000313" key="1">
    <source>
        <dbReference type="EMBL" id="EOH86490.1"/>
    </source>
</evidence>